<organism evidence="2 3">
    <name type="scientific">Paraphoma chrysanthemicola</name>
    <dbReference type="NCBI Taxonomy" id="798071"/>
    <lineage>
        <taxon>Eukaryota</taxon>
        <taxon>Fungi</taxon>
        <taxon>Dikarya</taxon>
        <taxon>Ascomycota</taxon>
        <taxon>Pezizomycotina</taxon>
        <taxon>Dothideomycetes</taxon>
        <taxon>Pleosporomycetidae</taxon>
        <taxon>Pleosporales</taxon>
        <taxon>Pleosporineae</taxon>
        <taxon>Phaeosphaeriaceae</taxon>
        <taxon>Paraphoma</taxon>
    </lineage>
</organism>
<keyword evidence="1" id="KW-0472">Membrane</keyword>
<feature type="transmembrane region" description="Helical" evidence="1">
    <location>
        <begin position="32"/>
        <end position="55"/>
    </location>
</feature>
<protein>
    <submittedName>
        <fullName evidence="2">Uncharacterized protein</fullName>
    </submittedName>
</protein>
<sequence>MRCTSILILSTPLSYMPVVNGILALRSTNGISIMAALLLALSAQSQIATMYYLWACPPFKRDGEVVPKPPLSTDYLNLVQLLVQWTCALLFLAFLLVTRTHEQAASLNPSISAAMTTDGDDHASPSKKTAITLLVVHASLCIFWAILAGQPRDDWLDLQFVTIMGINQYCINPIITITTAIAFALQFEMAQASQGRSALNSTTMLPHIVVFSALAISWPFRFKVPLNLRSEGSMWLMTEWYPLVGWTCVNTAISAIGQAAVLYAVLRGLTGRARLGSEREALLTT</sequence>
<feature type="transmembrane region" description="Helical" evidence="1">
    <location>
        <begin position="240"/>
        <end position="266"/>
    </location>
</feature>
<evidence type="ECO:0000313" key="2">
    <source>
        <dbReference type="EMBL" id="KAH7082472.1"/>
    </source>
</evidence>
<gene>
    <name evidence="2" type="ORF">FB567DRAFT_531325</name>
</gene>
<feature type="transmembrane region" description="Helical" evidence="1">
    <location>
        <begin position="6"/>
        <end position="25"/>
    </location>
</feature>
<keyword evidence="1" id="KW-1133">Transmembrane helix</keyword>
<dbReference type="OrthoDB" id="5139341at2759"/>
<feature type="transmembrane region" description="Helical" evidence="1">
    <location>
        <begin position="130"/>
        <end position="148"/>
    </location>
</feature>
<dbReference type="EMBL" id="JAGMVJ010000014">
    <property type="protein sequence ID" value="KAH7082472.1"/>
    <property type="molecule type" value="Genomic_DNA"/>
</dbReference>
<feature type="transmembrane region" description="Helical" evidence="1">
    <location>
        <begin position="197"/>
        <end position="220"/>
    </location>
</feature>
<dbReference type="AlphaFoldDB" id="A0A8K0R1W8"/>
<comment type="caution">
    <text evidence="2">The sequence shown here is derived from an EMBL/GenBank/DDBJ whole genome shotgun (WGS) entry which is preliminary data.</text>
</comment>
<keyword evidence="1" id="KW-0812">Transmembrane</keyword>
<reference evidence="2" key="1">
    <citation type="journal article" date="2021" name="Nat. Commun.">
        <title>Genetic determinants of endophytism in the Arabidopsis root mycobiome.</title>
        <authorList>
            <person name="Mesny F."/>
            <person name="Miyauchi S."/>
            <person name="Thiergart T."/>
            <person name="Pickel B."/>
            <person name="Atanasova L."/>
            <person name="Karlsson M."/>
            <person name="Huettel B."/>
            <person name="Barry K.W."/>
            <person name="Haridas S."/>
            <person name="Chen C."/>
            <person name="Bauer D."/>
            <person name="Andreopoulos W."/>
            <person name="Pangilinan J."/>
            <person name="LaButti K."/>
            <person name="Riley R."/>
            <person name="Lipzen A."/>
            <person name="Clum A."/>
            <person name="Drula E."/>
            <person name="Henrissat B."/>
            <person name="Kohler A."/>
            <person name="Grigoriev I.V."/>
            <person name="Martin F.M."/>
            <person name="Hacquard S."/>
        </authorList>
    </citation>
    <scope>NUCLEOTIDE SEQUENCE</scope>
    <source>
        <strain evidence="2">MPI-SDFR-AT-0120</strain>
    </source>
</reference>
<proteinExistence type="predicted"/>
<dbReference type="Proteomes" id="UP000813461">
    <property type="component" value="Unassembled WGS sequence"/>
</dbReference>
<evidence type="ECO:0000313" key="3">
    <source>
        <dbReference type="Proteomes" id="UP000813461"/>
    </source>
</evidence>
<name>A0A8K0R1W8_9PLEO</name>
<evidence type="ECO:0000256" key="1">
    <source>
        <dbReference type="SAM" id="Phobius"/>
    </source>
</evidence>
<accession>A0A8K0R1W8</accession>
<feature type="transmembrane region" description="Helical" evidence="1">
    <location>
        <begin position="75"/>
        <end position="97"/>
    </location>
</feature>
<feature type="transmembrane region" description="Helical" evidence="1">
    <location>
        <begin position="160"/>
        <end position="185"/>
    </location>
</feature>
<keyword evidence="3" id="KW-1185">Reference proteome</keyword>